<evidence type="ECO:0000256" key="6">
    <source>
        <dbReference type="RuleBase" id="RU003878"/>
    </source>
</evidence>
<evidence type="ECO:0000313" key="8">
    <source>
        <dbReference type="Proteomes" id="UP000007756"/>
    </source>
</evidence>
<dbReference type="KEGG" id="mpj:MPNE_0722"/>
<gene>
    <name evidence="4 6 7" type="primary">rplM</name>
    <name evidence="7" type="ordered locus">MPNE_0722</name>
</gene>
<dbReference type="PROSITE" id="PS00783">
    <property type="entry name" value="RIBOSOMAL_L13"/>
    <property type="match status" value="1"/>
</dbReference>
<evidence type="ECO:0000256" key="4">
    <source>
        <dbReference type="HAMAP-Rule" id="MF_01366"/>
    </source>
</evidence>
<keyword evidence="2 4" id="KW-0689">Ribosomal protein</keyword>
<dbReference type="PANTHER" id="PTHR11545">
    <property type="entry name" value="RIBOSOMAL PROTEIN L13"/>
    <property type="match status" value="1"/>
</dbReference>
<dbReference type="GO" id="GO:0022625">
    <property type="term" value="C:cytosolic large ribosomal subunit"/>
    <property type="evidence" value="ECO:0007669"/>
    <property type="project" value="TreeGrafter"/>
</dbReference>
<dbReference type="PANTHER" id="PTHR11545:SF2">
    <property type="entry name" value="LARGE RIBOSOMAL SUBUNIT PROTEIN UL13M"/>
    <property type="match status" value="1"/>
</dbReference>
<proteinExistence type="inferred from homology"/>
<dbReference type="GO" id="GO:0003735">
    <property type="term" value="F:structural constituent of ribosome"/>
    <property type="evidence" value="ECO:0007669"/>
    <property type="project" value="InterPro"/>
</dbReference>
<dbReference type="GO" id="GO:0017148">
    <property type="term" value="P:negative regulation of translation"/>
    <property type="evidence" value="ECO:0007669"/>
    <property type="project" value="TreeGrafter"/>
</dbReference>
<dbReference type="AlphaFoldDB" id="A0A0H3DLH1"/>
<dbReference type="GO" id="GO:0003729">
    <property type="term" value="F:mRNA binding"/>
    <property type="evidence" value="ECO:0007669"/>
    <property type="project" value="TreeGrafter"/>
</dbReference>
<sequence length="141" mass="16216">MLTKEQANKRRQWYIVDAAGLVLGKLAVKAADLIRGKNKVDFTPNQDCGDYLIIINSDQVVLTGNKKENEFWYHHSQYIGGIKKVSGRDMLKKQSDKLVYNAVKGMLPDNRLSRRWITKVHVFKGDKHNMEAQKPTTLNWS</sequence>
<dbReference type="InterPro" id="IPR005823">
    <property type="entry name" value="Ribosomal_uL13_bac-type"/>
</dbReference>
<comment type="subunit">
    <text evidence="4">Part of the 50S ribosomal subunit.</text>
</comment>
<protein>
    <recommendedName>
        <fullName evidence="4">Large ribosomal subunit protein uL13</fullName>
    </recommendedName>
</protein>
<evidence type="ECO:0000313" key="7">
    <source>
        <dbReference type="EMBL" id="ADK87111.1"/>
    </source>
</evidence>
<name>A0A0H3DLH1_MYCPB</name>
<dbReference type="InterPro" id="IPR023563">
    <property type="entry name" value="Ribosomal_uL13_CS"/>
</dbReference>
<evidence type="ECO:0000256" key="3">
    <source>
        <dbReference type="ARBA" id="ARBA00023274"/>
    </source>
</evidence>
<dbReference type="EMBL" id="CP002077">
    <property type="protein sequence ID" value="ADK87111.1"/>
    <property type="molecule type" value="Genomic_DNA"/>
</dbReference>
<dbReference type="Pfam" id="PF00572">
    <property type="entry name" value="Ribosomal_L13"/>
    <property type="match status" value="1"/>
</dbReference>
<organism evidence="7 8">
    <name type="scientific">Mycoplasmoides pneumoniae (strain ATCC 15531 / DSM 23978 / CIP 103766 / NBRC 14401 / NCTC 10119 / FH)</name>
    <name type="common">Mycoplasma pneumoniae</name>
    <dbReference type="NCBI Taxonomy" id="722438"/>
    <lineage>
        <taxon>Bacteria</taxon>
        <taxon>Bacillati</taxon>
        <taxon>Mycoplasmatota</taxon>
        <taxon>Mycoplasmoidales</taxon>
        <taxon>Mycoplasmoidaceae</taxon>
        <taxon>Mycoplasmoides</taxon>
    </lineage>
</organism>
<accession>A0A0H3DLH1</accession>
<dbReference type="SUPFAM" id="SSF52161">
    <property type="entry name" value="Ribosomal protein L13"/>
    <property type="match status" value="1"/>
</dbReference>
<dbReference type="InterPro" id="IPR005822">
    <property type="entry name" value="Ribosomal_uL13"/>
</dbReference>
<dbReference type="PIRSF" id="PIRSF002181">
    <property type="entry name" value="Ribosomal_L13"/>
    <property type="match status" value="1"/>
</dbReference>
<comment type="similarity">
    <text evidence="1 4 5">Belongs to the universal ribosomal protein uL13 family.</text>
</comment>
<evidence type="ECO:0000256" key="5">
    <source>
        <dbReference type="RuleBase" id="RU003877"/>
    </source>
</evidence>
<dbReference type="HAMAP" id="MF_01366">
    <property type="entry name" value="Ribosomal_uL13"/>
    <property type="match status" value="1"/>
</dbReference>
<dbReference type="NCBIfam" id="TIGR01066">
    <property type="entry name" value="rplM_bact"/>
    <property type="match status" value="1"/>
</dbReference>
<dbReference type="PaxDb" id="722438-MPNE_0722"/>
<keyword evidence="3 4" id="KW-0687">Ribonucleoprotein</keyword>
<evidence type="ECO:0000256" key="1">
    <source>
        <dbReference type="ARBA" id="ARBA00006227"/>
    </source>
</evidence>
<comment type="function">
    <text evidence="4 6">This protein is one of the early assembly proteins of the 50S ribosomal subunit, although it is not seen to bind rRNA by itself. It is important during the early stages of 50S assembly.</text>
</comment>
<dbReference type="GO" id="GO:0006412">
    <property type="term" value="P:translation"/>
    <property type="evidence" value="ECO:0007669"/>
    <property type="project" value="UniProtKB-UniRule"/>
</dbReference>
<dbReference type="HOGENOM" id="CLU_082184_2_2_14"/>
<dbReference type="STRING" id="722438.F539_03480"/>
<evidence type="ECO:0000256" key="2">
    <source>
        <dbReference type="ARBA" id="ARBA00022980"/>
    </source>
</evidence>
<dbReference type="eggNOG" id="COG0102">
    <property type="taxonomic scope" value="Bacteria"/>
</dbReference>
<dbReference type="Gene3D" id="3.90.1180.10">
    <property type="entry name" value="Ribosomal protein L13"/>
    <property type="match status" value="1"/>
</dbReference>
<dbReference type="Proteomes" id="UP000007756">
    <property type="component" value="Chromosome"/>
</dbReference>
<dbReference type="InterPro" id="IPR036899">
    <property type="entry name" value="Ribosomal_uL13_sf"/>
</dbReference>
<reference evidence="7 8" key="1">
    <citation type="journal article" date="2010" name="Appl. Environ. Microbiol.">
        <title>Targeted chromosomal knockouts in Mycoplasma pneumoniae.</title>
        <authorList>
            <person name="Krishnakumar R."/>
            <person name="Assad-Garcia N."/>
            <person name="Benders G.A."/>
            <person name="Phan Q."/>
            <person name="Montague M.G."/>
            <person name="Glass J.I."/>
        </authorList>
    </citation>
    <scope>NUCLEOTIDE SEQUENCE [LARGE SCALE GENOMIC DNA]</scope>
    <source>
        <strain evidence="8">ATCC 15531 / DSM 22911 / NBRC 14401 / NCTC 10119 / FH</strain>
    </source>
</reference>
<dbReference type="PATRIC" id="fig|722438.3.peg.700"/>
<dbReference type="CDD" id="cd00392">
    <property type="entry name" value="Ribosomal_L13"/>
    <property type="match status" value="1"/>
</dbReference>